<keyword evidence="3 7" id="KW-0732">Signal</keyword>
<evidence type="ECO:0000256" key="6">
    <source>
        <dbReference type="SAM" id="Phobius"/>
    </source>
</evidence>
<feature type="domain" description="CopC" evidence="8">
    <location>
        <begin position="25"/>
        <end position="116"/>
    </location>
</feature>
<keyword evidence="4" id="KW-0186">Copper</keyword>
<comment type="subcellular location">
    <subcellularLocation>
        <location evidence="1">Cell envelope</location>
    </subcellularLocation>
</comment>
<keyword evidence="6" id="KW-1133">Transmembrane helix</keyword>
<evidence type="ECO:0000256" key="1">
    <source>
        <dbReference type="ARBA" id="ARBA00004196"/>
    </source>
</evidence>
<keyword evidence="2" id="KW-0479">Metal-binding</keyword>
<dbReference type="GO" id="GO:0005886">
    <property type="term" value="C:plasma membrane"/>
    <property type="evidence" value="ECO:0007669"/>
    <property type="project" value="TreeGrafter"/>
</dbReference>
<accession>A0A8J7GWJ9</accession>
<evidence type="ECO:0000256" key="4">
    <source>
        <dbReference type="ARBA" id="ARBA00023008"/>
    </source>
</evidence>
<dbReference type="PANTHER" id="PTHR34820:SF4">
    <property type="entry name" value="INNER MEMBRANE PROTEIN YEBZ"/>
    <property type="match status" value="1"/>
</dbReference>
<dbReference type="RefSeq" id="WP_197005760.1">
    <property type="nucleotide sequence ID" value="NZ_BONS01000011.1"/>
</dbReference>
<dbReference type="InterPro" id="IPR014756">
    <property type="entry name" value="Ig_E-set"/>
</dbReference>
<dbReference type="AlphaFoldDB" id="A0A8J7GWJ9"/>
<keyword evidence="10" id="KW-1185">Reference proteome</keyword>
<dbReference type="PANTHER" id="PTHR34820">
    <property type="entry name" value="INNER MEMBRANE PROTEIN YEBZ"/>
    <property type="match status" value="1"/>
</dbReference>
<dbReference type="GO" id="GO:0042597">
    <property type="term" value="C:periplasmic space"/>
    <property type="evidence" value="ECO:0007669"/>
    <property type="project" value="InterPro"/>
</dbReference>
<dbReference type="GO" id="GO:0005507">
    <property type="term" value="F:copper ion binding"/>
    <property type="evidence" value="ECO:0007669"/>
    <property type="project" value="InterPro"/>
</dbReference>
<proteinExistence type="predicted"/>
<dbReference type="Pfam" id="PF04234">
    <property type="entry name" value="CopC"/>
    <property type="match status" value="1"/>
</dbReference>
<dbReference type="Proteomes" id="UP000622552">
    <property type="component" value="Unassembled WGS sequence"/>
</dbReference>
<dbReference type="EMBL" id="JADOUF010000001">
    <property type="protein sequence ID" value="MBG6139066.1"/>
    <property type="molecule type" value="Genomic_DNA"/>
</dbReference>
<evidence type="ECO:0000256" key="3">
    <source>
        <dbReference type="ARBA" id="ARBA00022729"/>
    </source>
</evidence>
<dbReference type="InterPro" id="IPR007348">
    <property type="entry name" value="CopC_dom"/>
</dbReference>
<protein>
    <submittedName>
        <fullName evidence="9">Methionine-rich copper-binding protein CopC</fullName>
    </submittedName>
</protein>
<keyword evidence="6" id="KW-0472">Membrane</keyword>
<evidence type="ECO:0000256" key="7">
    <source>
        <dbReference type="SAM" id="SignalP"/>
    </source>
</evidence>
<gene>
    <name evidence="9" type="ORF">IW245_005260</name>
</gene>
<dbReference type="GO" id="GO:0006825">
    <property type="term" value="P:copper ion transport"/>
    <property type="evidence" value="ECO:0007669"/>
    <property type="project" value="InterPro"/>
</dbReference>
<evidence type="ECO:0000256" key="5">
    <source>
        <dbReference type="SAM" id="MobiDB-lite"/>
    </source>
</evidence>
<evidence type="ECO:0000313" key="10">
    <source>
        <dbReference type="Proteomes" id="UP000622552"/>
    </source>
</evidence>
<evidence type="ECO:0000313" key="9">
    <source>
        <dbReference type="EMBL" id="MBG6139066.1"/>
    </source>
</evidence>
<feature type="signal peptide" evidence="7">
    <location>
        <begin position="1"/>
        <end position="19"/>
    </location>
</feature>
<dbReference type="GO" id="GO:0046688">
    <property type="term" value="P:response to copper ion"/>
    <property type="evidence" value="ECO:0007669"/>
    <property type="project" value="InterPro"/>
</dbReference>
<evidence type="ECO:0000256" key="2">
    <source>
        <dbReference type="ARBA" id="ARBA00022723"/>
    </source>
</evidence>
<keyword evidence="6" id="KW-0812">Transmembrane</keyword>
<reference evidence="9" key="1">
    <citation type="submission" date="2020-11" db="EMBL/GenBank/DDBJ databases">
        <title>Sequencing the genomes of 1000 actinobacteria strains.</title>
        <authorList>
            <person name="Klenk H.-P."/>
        </authorList>
    </citation>
    <scope>NUCLEOTIDE SEQUENCE</scope>
    <source>
        <strain evidence="9">DSM 45356</strain>
    </source>
</reference>
<name>A0A8J7GWJ9_9ACTN</name>
<evidence type="ECO:0000259" key="8">
    <source>
        <dbReference type="Pfam" id="PF04234"/>
    </source>
</evidence>
<comment type="caution">
    <text evidence="9">The sequence shown here is derived from an EMBL/GenBank/DDBJ whole genome shotgun (WGS) entry which is preliminary data.</text>
</comment>
<dbReference type="SUPFAM" id="SSF81296">
    <property type="entry name" value="E set domains"/>
    <property type="match status" value="1"/>
</dbReference>
<feature type="region of interest" description="Disordered" evidence="5">
    <location>
        <begin position="117"/>
        <end position="137"/>
    </location>
</feature>
<dbReference type="InterPro" id="IPR014755">
    <property type="entry name" value="Cu-Rt/internalin_Ig-like"/>
</dbReference>
<dbReference type="InterPro" id="IPR032694">
    <property type="entry name" value="CopC/D"/>
</dbReference>
<feature type="chain" id="PRO_5039443826" evidence="7">
    <location>
        <begin position="20"/>
        <end position="174"/>
    </location>
</feature>
<feature type="transmembrane region" description="Helical" evidence="6">
    <location>
        <begin position="145"/>
        <end position="165"/>
    </location>
</feature>
<dbReference type="GO" id="GO:0030313">
    <property type="term" value="C:cell envelope"/>
    <property type="evidence" value="ECO:0007669"/>
    <property type="project" value="UniProtKB-SubCell"/>
</dbReference>
<organism evidence="9 10">
    <name type="scientific">Longispora fulva</name>
    <dbReference type="NCBI Taxonomy" id="619741"/>
    <lineage>
        <taxon>Bacteria</taxon>
        <taxon>Bacillati</taxon>
        <taxon>Actinomycetota</taxon>
        <taxon>Actinomycetes</taxon>
        <taxon>Micromonosporales</taxon>
        <taxon>Micromonosporaceae</taxon>
        <taxon>Longispora</taxon>
    </lineage>
</organism>
<dbReference type="Gene3D" id="2.60.40.1220">
    <property type="match status" value="1"/>
</dbReference>
<sequence length="174" mass="17751">MKRALVVVALAFTGLLATAAPAAAHSTLEGSSPTDGAIVKQQITEVSLRFNEGVDGRFSTVVVNGPGNVSYSVGDLSVTDNTVSQPVHPLKSGDYKVAWRVVSADGHPVTGAFGFTAAIPGDQEPSEGPKPGKKSTESDFAAPAWLWWAAGGGALLAVLALGLVLGKKRGKVSA</sequence>